<dbReference type="KEGG" id="rst:ATY39_10835"/>
<dbReference type="OrthoDB" id="9777884at2"/>
<feature type="domain" description="UspA" evidence="3">
    <location>
        <begin position="1"/>
        <end position="138"/>
    </location>
</feature>
<evidence type="ECO:0000313" key="4">
    <source>
        <dbReference type="EMBL" id="AMW99891.1"/>
    </source>
</evidence>
<dbReference type="AlphaFoldDB" id="A0A143HF80"/>
<gene>
    <name evidence="4" type="ORF">ATY39_10835</name>
</gene>
<accession>A0A143HF80</accession>
<organism evidence="4 5">
    <name type="scientific">Rummeliibacillus stabekisii</name>
    <dbReference type="NCBI Taxonomy" id="241244"/>
    <lineage>
        <taxon>Bacteria</taxon>
        <taxon>Bacillati</taxon>
        <taxon>Bacillota</taxon>
        <taxon>Bacilli</taxon>
        <taxon>Bacillales</taxon>
        <taxon>Caryophanaceae</taxon>
        <taxon>Rummeliibacillus</taxon>
    </lineage>
</organism>
<dbReference type="GO" id="GO:0005737">
    <property type="term" value="C:cytoplasm"/>
    <property type="evidence" value="ECO:0007669"/>
    <property type="project" value="UniProtKB-SubCell"/>
</dbReference>
<keyword evidence="5" id="KW-1185">Reference proteome</keyword>
<proteinExistence type="inferred from homology"/>
<evidence type="ECO:0000256" key="1">
    <source>
        <dbReference type="ARBA" id="ARBA00008791"/>
    </source>
</evidence>
<protein>
    <recommendedName>
        <fullName evidence="2">Universal stress protein</fullName>
    </recommendedName>
</protein>
<dbReference type="PANTHER" id="PTHR46268">
    <property type="entry name" value="STRESS RESPONSE PROTEIN NHAX"/>
    <property type="match status" value="1"/>
</dbReference>
<dbReference type="Gene3D" id="3.40.50.620">
    <property type="entry name" value="HUPs"/>
    <property type="match status" value="1"/>
</dbReference>
<dbReference type="EMBL" id="CP014806">
    <property type="protein sequence ID" value="AMW99891.1"/>
    <property type="molecule type" value="Genomic_DNA"/>
</dbReference>
<name>A0A143HF80_9BACL</name>
<dbReference type="InterPro" id="IPR006015">
    <property type="entry name" value="Universal_stress_UspA"/>
</dbReference>
<dbReference type="CDD" id="cd00293">
    <property type="entry name" value="USP-like"/>
    <property type="match status" value="1"/>
</dbReference>
<dbReference type="InterPro" id="IPR014729">
    <property type="entry name" value="Rossmann-like_a/b/a_fold"/>
</dbReference>
<reference evidence="4 5" key="1">
    <citation type="journal article" date="2016" name="Genome Announc.">
        <title>Whole-Genome Sequence of Rummeliibacillus stabekisii Strain PP9 Isolated from Antarctic Soil.</title>
        <authorList>
            <person name="da Mota F.F."/>
            <person name="Vollu R.E."/>
            <person name="Jurelevicius D."/>
            <person name="Seldin L."/>
        </authorList>
    </citation>
    <scope>NUCLEOTIDE SEQUENCE [LARGE SCALE GENOMIC DNA]</scope>
    <source>
        <strain evidence="4 5">PP9</strain>
    </source>
</reference>
<dbReference type="Proteomes" id="UP000076021">
    <property type="component" value="Chromosome"/>
</dbReference>
<dbReference type="STRING" id="241244.ATY39_10835"/>
<comment type="subcellular location">
    <subcellularLocation>
        <location evidence="2">Cytoplasm</location>
    </subcellularLocation>
</comment>
<comment type="similarity">
    <text evidence="1 2">Belongs to the universal stress protein A family.</text>
</comment>
<evidence type="ECO:0000313" key="5">
    <source>
        <dbReference type="Proteomes" id="UP000076021"/>
    </source>
</evidence>
<dbReference type="InterPro" id="IPR006016">
    <property type="entry name" value="UspA"/>
</dbReference>
<dbReference type="RefSeq" id="WP_066789679.1">
    <property type="nucleotide sequence ID" value="NZ_CP014806.1"/>
</dbReference>
<dbReference type="PANTHER" id="PTHR46268:SF6">
    <property type="entry name" value="UNIVERSAL STRESS PROTEIN UP12"/>
    <property type="match status" value="1"/>
</dbReference>
<keyword evidence="2" id="KW-0963">Cytoplasm</keyword>
<evidence type="ECO:0000259" key="3">
    <source>
        <dbReference type="Pfam" id="PF00582"/>
    </source>
</evidence>
<evidence type="ECO:0000256" key="2">
    <source>
        <dbReference type="PIRNR" id="PIRNR006276"/>
    </source>
</evidence>
<dbReference type="PIRSF" id="PIRSF006276">
    <property type="entry name" value="UspA"/>
    <property type="match status" value="1"/>
</dbReference>
<dbReference type="SUPFAM" id="SSF52402">
    <property type="entry name" value="Adenine nucleotide alpha hydrolases-like"/>
    <property type="match status" value="1"/>
</dbReference>
<reference evidence="5" key="2">
    <citation type="submission" date="2016-03" db="EMBL/GenBank/DDBJ databases">
        <authorList>
            <person name="Ploux O."/>
        </authorList>
    </citation>
    <scope>NUCLEOTIDE SEQUENCE [LARGE SCALE GENOMIC DNA]</scope>
    <source>
        <strain evidence="5">PP9</strain>
    </source>
</reference>
<sequence>MYKKIVVALDGSEPSAHALQHAAKLAKVMNSEKITILHVTKDLPLQEPIFNIDLDQLFAKEDQEVLAPAIQFLSESGIEYETHTFHGDPANVIVEYATEHDYDVIVMGNTGKGIIKEALLGSISHRVAHAAQCPVIIVN</sequence>
<dbReference type="PRINTS" id="PR01438">
    <property type="entry name" value="UNVRSLSTRESS"/>
</dbReference>
<dbReference type="Pfam" id="PF00582">
    <property type="entry name" value="Usp"/>
    <property type="match status" value="1"/>
</dbReference>